<dbReference type="InterPro" id="IPR007438">
    <property type="entry name" value="DUF488"/>
</dbReference>
<dbReference type="PANTHER" id="PTHR39337">
    <property type="entry name" value="BLR5642 PROTEIN"/>
    <property type="match status" value="1"/>
</dbReference>
<name>A0A102M2A2_9BURK</name>
<sequence length="160" mass="17724">MTVFTIGYEGLDIDTFMSLLAVHGIDTVVDIRELPLSRKPGFSKKALASVLNLSGLEYVHMVNLGCPKPVRDRYREDGNWKRYTEGFLKHLKTQEAAIAELSELANSSNCALLCYEADFNFCHRSIVANAVRDDCGANIKHIMAADVRTTSPASLRLAFA</sequence>
<dbReference type="EMBL" id="LOTN01000068">
    <property type="protein sequence ID" value="KUZ82425.1"/>
    <property type="molecule type" value="Genomic_DNA"/>
</dbReference>
<dbReference type="Proteomes" id="UP000065521">
    <property type="component" value="Unassembled WGS sequence"/>
</dbReference>
<reference evidence="1 2" key="1">
    <citation type="submission" date="2015-11" db="EMBL/GenBank/DDBJ databases">
        <title>Expanding the genomic diversity of Burkholderia species for the development of highly accurate diagnostics.</title>
        <authorList>
            <person name="Sahl J."/>
            <person name="Keim P."/>
            <person name="Wagner D."/>
        </authorList>
    </citation>
    <scope>NUCLEOTIDE SEQUENCE [LARGE SCALE GENOMIC DNA]</scope>
    <source>
        <strain evidence="1 2">RF32-BP4</strain>
    </source>
</reference>
<dbReference type="AlphaFoldDB" id="A0A102M2A2"/>
<comment type="caution">
    <text evidence="1">The sequence shown here is derived from an EMBL/GenBank/DDBJ whole genome shotgun (WGS) entry which is preliminary data.</text>
</comment>
<dbReference type="PIRSF" id="PIRSF024492">
    <property type="entry name" value="UCP024492"/>
    <property type="match status" value="1"/>
</dbReference>
<dbReference type="RefSeq" id="WP_059636924.1">
    <property type="nucleotide sequence ID" value="NZ_CP013370.1"/>
</dbReference>
<accession>A0A102M2A2</accession>
<proteinExistence type="predicted"/>
<organism evidence="1 2">
    <name type="scientific">Burkholderia ubonensis</name>
    <dbReference type="NCBI Taxonomy" id="101571"/>
    <lineage>
        <taxon>Bacteria</taxon>
        <taxon>Pseudomonadati</taxon>
        <taxon>Pseudomonadota</taxon>
        <taxon>Betaproteobacteria</taxon>
        <taxon>Burkholderiales</taxon>
        <taxon>Burkholderiaceae</taxon>
        <taxon>Burkholderia</taxon>
        <taxon>Burkholderia cepacia complex</taxon>
    </lineage>
</organism>
<evidence type="ECO:0000313" key="1">
    <source>
        <dbReference type="EMBL" id="KUZ82425.1"/>
    </source>
</evidence>
<evidence type="ECO:0000313" key="2">
    <source>
        <dbReference type="Proteomes" id="UP000065521"/>
    </source>
</evidence>
<dbReference type="Pfam" id="PF04343">
    <property type="entry name" value="DUF488"/>
    <property type="match status" value="1"/>
</dbReference>
<dbReference type="PANTHER" id="PTHR39337:SF1">
    <property type="entry name" value="BLR5642 PROTEIN"/>
    <property type="match status" value="1"/>
</dbReference>
<dbReference type="InterPro" id="IPR014519">
    <property type="entry name" value="UCP024492"/>
</dbReference>
<gene>
    <name evidence="1" type="ORF">WI38_28475</name>
</gene>
<protein>
    <submittedName>
        <fullName evidence="1">Uncharacterized protein</fullName>
    </submittedName>
</protein>